<proteinExistence type="predicted"/>
<evidence type="ECO:0000313" key="2">
    <source>
        <dbReference type="EMBL" id="WEF21617.1"/>
    </source>
</evidence>
<reference evidence="2" key="1">
    <citation type="submission" date="2023-02" db="EMBL/GenBank/DDBJ databases">
        <title>Genome sequence of Microbacterium liquefaciens B1075.</title>
        <authorList>
            <person name="Cao J."/>
            <person name="Li X."/>
        </authorList>
    </citation>
    <scope>NUCLEOTIDE SEQUENCE</scope>
    <source>
        <strain evidence="2">B1075</strain>
    </source>
</reference>
<organism evidence="2 3">
    <name type="scientific">Microbacterium maritypicum</name>
    <name type="common">Microbacterium liquefaciens</name>
    <dbReference type="NCBI Taxonomy" id="33918"/>
    <lineage>
        <taxon>Bacteria</taxon>
        <taxon>Bacillati</taxon>
        <taxon>Actinomycetota</taxon>
        <taxon>Actinomycetes</taxon>
        <taxon>Micrococcales</taxon>
        <taxon>Microbacteriaceae</taxon>
        <taxon>Microbacterium</taxon>
    </lineage>
</organism>
<accession>A0AAJ5VCA6</accession>
<keyword evidence="1" id="KW-0812">Transmembrane</keyword>
<dbReference type="EMBL" id="CP118606">
    <property type="protein sequence ID" value="WEF21617.1"/>
    <property type="molecule type" value="Genomic_DNA"/>
</dbReference>
<sequence length="155" mass="16207">MTAAPSSTPDGVRRSARVRGVVAIVLAVFSAIGVLVTLDLWKQTAAAGMVSLPSNLLLTVAFAVAAVRSFALARRGGHTEGSAAVDRLIALAGLIVIFAMIFSAMTAAGRDGWIGLVLYAVILSVALETLLILNWKARSLSGPLDAQRPVGERRR</sequence>
<keyword evidence="1" id="KW-1133">Transmembrane helix</keyword>
<dbReference type="RefSeq" id="WP_144053103.1">
    <property type="nucleotide sequence ID" value="NZ_CBDRLE010000002.1"/>
</dbReference>
<dbReference type="GeneID" id="87014380"/>
<feature type="transmembrane region" description="Helical" evidence="1">
    <location>
        <begin position="47"/>
        <end position="67"/>
    </location>
</feature>
<evidence type="ECO:0000313" key="3">
    <source>
        <dbReference type="Proteomes" id="UP001214756"/>
    </source>
</evidence>
<feature type="transmembrane region" description="Helical" evidence="1">
    <location>
        <begin position="88"/>
        <end position="107"/>
    </location>
</feature>
<name>A0AAJ5VCA6_MICMQ</name>
<dbReference type="Proteomes" id="UP001214756">
    <property type="component" value="Chromosome"/>
</dbReference>
<gene>
    <name evidence="2" type="ORF">PWF71_02785</name>
</gene>
<feature type="transmembrane region" description="Helical" evidence="1">
    <location>
        <begin position="21"/>
        <end position="41"/>
    </location>
</feature>
<keyword evidence="1" id="KW-0472">Membrane</keyword>
<evidence type="ECO:0000256" key="1">
    <source>
        <dbReference type="SAM" id="Phobius"/>
    </source>
</evidence>
<feature type="transmembrane region" description="Helical" evidence="1">
    <location>
        <begin position="113"/>
        <end position="133"/>
    </location>
</feature>
<protein>
    <submittedName>
        <fullName evidence="2">Uncharacterized protein</fullName>
    </submittedName>
</protein>
<dbReference type="AlphaFoldDB" id="A0AAJ5VCA6"/>